<keyword evidence="1" id="KW-0694">RNA-binding</keyword>
<dbReference type="SMART" id="SM00361">
    <property type="entry name" value="RRM_1"/>
    <property type="match status" value="1"/>
</dbReference>
<dbReference type="Proteomes" id="UP001190700">
    <property type="component" value="Unassembled WGS sequence"/>
</dbReference>
<dbReference type="InterPro" id="IPR003954">
    <property type="entry name" value="RRM_euk-type"/>
</dbReference>
<organism evidence="4 5">
    <name type="scientific">Cymbomonas tetramitiformis</name>
    <dbReference type="NCBI Taxonomy" id="36881"/>
    <lineage>
        <taxon>Eukaryota</taxon>
        <taxon>Viridiplantae</taxon>
        <taxon>Chlorophyta</taxon>
        <taxon>Pyramimonadophyceae</taxon>
        <taxon>Pyramimonadales</taxon>
        <taxon>Pyramimonadaceae</taxon>
        <taxon>Cymbomonas</taxon>
    </lineage>
</organism>
<feature type="compositionally biased region" description="Basic and acidic residues" evidence="2">
    <location>
        <begin position="101"/>
        <end position="110"/>
    </location>
</feature>
<dbReference type="SUPFAM" id="SSF54928">
    <property type="entry name" value="RNA-binding domain, RBD"/>
    <property type="match status" value="1"/>
</dbReference>
<feature type="region of interest" description="Disordered" evidence="2">
    <location>
        <begin position="302"/>
        <end position="345"/>
    </location>
</feature>
<protein>
    <recommendedName>
        <fullName evidence="3">RRM domain-containing protein</fullName>
    </recommendedName>
</protein>
<keyword evidence="5" id="KW-1185">Reference proteome</keyword>
<comment type="caution">
    <text evidence="4">The sequence shown here is derived from an EMBL/GenBank/DDBJ whole genome shotgun (WGS) entry which is preliminary data.</text>
</comment>
<evidence type="ECO:0000313" key="5">
    <source>
        <dbReference type="Proteomes" id="UP001190700"/>
    </source>
</evidence>
<dbReference type="InterPro" id="IPR035979">
    <property type="entry name" value="RBD_domain_sf"/>
</dbReference>
<sequence length="535" mass="59582">MEEEELGELPADAPVDNTACQIYVGNLSWQATEEVLRAEFEDIGRVVNVKVLIDHETGHNKGYCFITFEDEESAIRAIAEKNGKALEGRSMKVNNALGSNKGRDNDDRYYKPRNAWGKGGKGNGGPRGSVFGEGRLEEDPYPEGRARGPRGPEGRDWQHPGRGVSGREARDGPGRERDDPYESEHPPPRAAYRESRGPTYDDFGLQPDSRDRPREAYRDGYRGEGRRSSYRSYGEGHYPEAAFGGPEAGYRDSYAYPEETEGYVAPVRDAAYRQAPSRDTYEPDYERSGGYEAGYERAPVGYRSEAPYPSRRVGHAEGGYARSGNGDYGAPRGGGPPVHSAYDDDGYSYYESQPRGGKDYTKDYAEREYQGRDYGAKRDVARGTTAWIENMVTDRPGGTKVAVIHVARAREQVVGVHFLIKEVQGVNGLALTIVTVDMFPEGFDMLLLGSLDNLPILGYRGTSALSDVEFILLYLSELAATVRLFEGILKHGILTAFYQDLQRYLLQWTWSWSLLPFSAARSSKIHVYLAFATII</sequence>
<feature type="domain" description="RRM" evidence="3">
    <location>
        <begin position="20"/>
        <end position="98"/>
    </location>
</feature>
<feature type="compositionally biased region" description="Gly residues" evidence="2">
    <location>
        <begin position="117"/>
        <end position="127"/>
    </location>
</feature>
<feature type="compositionally biased region" description="Basic and acidic residues" evidence="2">
    <location>
        <begin position="134"/>
        <end position="196"/>
    </location>
</feature>
<dbReference type="AlphaFoldDB" id="A0AAE0KXP2"/>
<accession>A0AAE0KXP2</accession>
<feature type="compositionally biased region" description="Basic and acidic residues" evidence="2">
    <location>
        <begin position="208"/>
        <end position="227"/>
    </location>
</feature>
<reference evidence="4 5" key="1">
    <citation type="journal article" date="2015" name="Genome Biol. Evol.">
        <title>Comparative Genomics of a Bacterivorous Green Alga Reveals Evolutionary Causalities and Consequences of Phago-Mixotrophic Mode of Nutrition.</title>
        <authorList>
            <person name="Burns J.A."/>
            <person name="Paasch A."/>
            <person name="Narechania A."/>
            <person name="Kim E."/>
        </authorList>
    </citation>
    <scope>NUCLEOTIDE SEQUENCE [LARGE SCALE GENOMIC DNA]</scope>
    <source>
        <strain evidence="4 5">PLY_AMNH</strain>
    </source>
</reference>
<proteinExistence type="predicted"/>
<evidence type="ECO:0000313" key="4">
    <source>
        <dbReference type="EMBL" id="KAK3264586.1"/>
    </source>
</evidence>
<evidence type="ECO:0000256" key="1">
    <source>
        <dbReference type="PROSITE-ProRule" id="PRU00176"/>
    </source>
</evidence>
<dbReference type="InterPro" id="IPR012677">
    <property type="entry name" value="Nucleotide-bd_a/b_plait_sf"/>
</dbReference>
<dbReference type="PROSITE" id="PS50102">
    <property type="entry name" value="RRM"/>
    <property type="match status" value="1"/>
</dbReference>
<dbReference type="SMART" id="SM00360">
    <property type="entry name" value="RRM"/>
    <property type="match status" value="1"/>
</dbReference>
<dbReference type="Pfam" id="PF00076">
    <property type="entry name" value="RRM_1"/>
    <property type="match status" value="1"/>
</dbReference>
<dbReference type="PANTHER" id="PTHR15241">
    <property type="entry name" value="TRANSFORMER-2-RELATED"/>
    <property type="match status" value="1"/>
</dbReference>
<gene>
    <name evidence="4" type="ORF">CYMTET_26685</name>
</gene>
<dbReference type="InterPro" id="IPR000504">
    <property type="entry name" value="RRM_dom"/>
</dbReference>
<name>A0AAE0KXP2_9CHLO</name>
<dbReference type="EMBL" id="LGRX02014459">
    <property type="protein sequence ID" value="KAK3264586.1"/>
    <property type="molecule type" value="Genomic_DNA"/>
</dbReference>
<dbReference type="Gene3D" id="3.30.70.330">
    <property type="match status" value="1"/>
</dbReference>
<feature type="region of interest" description="Disordered" evidence="2">
    <location>
        <begin position="94"/>
        <end position="233"/>
    </location>
</feature>
<dbReference type="PANTHER" id="PTHR15241:SF304">
    <property type="entry name" value="RRM DOMAIN-CONTAINING PROTEIN"/>
    <property type="match status" value="1"/>
</dbReference>
<evidence type="ECO:0000259" key="3">
    <source>
        <dbReference type="PROSITE" id="PS50102"/>
    </source>
</evidence>
<dbReference type="CDD" id="cd00590">
    <property type="entry name" value="RRM_SF"/>
    <property type="match status" value="1"/>
</dbReference>
<dbReference type="GO" id="GO:0003723">
    <property type="term" value="F:RNA binding"/>
    <property type="evidence" value="ECO:0007669"/>
    <property type="project" value="UniProtKB-UniRule"/>
</dbReference>
<evidence type="ECO:0000256" key="2">
    <source>
        <dbReference type="SAM" id="MobiDB-lite"/>
    </source>
</evidence>